<dbReference type="Gramene" id="KJB75538">
    <property type="protein sequence ID" value="KJB75538"/>
    <property type="gene ID" value="B456_012G046300"/>
</dbReference>
<protein>
    <submittedName>
        <fullName evidence="1">Uncharacterized protein</fullName>
    </submittedName>
</protein>
<dbReference type="Gramene" id="KJB75537">
    <property type="protein sequence ID" value="KJB75537"/>
    <property type="gene ID" value="B456_012G046300"/>
</dbReference>
<dbReference type="EMBL" id="CM001751">
    <property type="protein sequence ID" value="KJB75537.1"/>
    <property type="molecule type" value="Genomic_DNA"/>
</dbReference>
<evidence type="ECO:0000313" key="2">
    <source>
        <dbReference type="Proteomes" id="UP000032304"/>
    </source>
</evidence>
<accession>A0A0D2RXU3</accession>
<keyword evidence="2" id="KW-1185">Reference proteome</keyword>
<organism evidence="1 2">
    <name type="scientific">Gossypium raimondii</name>
    <name type="common">Peruvian cotton</name>
    <name type="synonym">Gossypium klotzschianum subsp. raimondii</name>
    <dbReference type="NCBI Taxonomy" id="29730"/>
    <lineage>
        <taxon>Eukaryota</taxon>
        <taxon>Viridiplantae</taxon>
        <taxon>Streptophyta</taxon>
        <taxon>Embryophyta</taxon>
        <taxon>Tracheophyta</taxon>
        <taxon>Spermatophyta</taxon>
        <taxon>Magnoliopsida</taxon>
        <taxon>eudicotyledons</taxon>
        <taxon>Gunneridae</taxon>
        <taxon>Pentapetalae</taxon>
        <taxon>rosids</taxon>
        <taxon>malvids</taxon>
        <taxon>Malvales</taxon>
        <taxon>Malvaceae</taxon>
        <taxon>Malvoideae</taxon>
        <taxon>Gossypium</taxon>
    </lineage>
</organism>
<dbReference type="EMBL" id="CM001751">
    <property type="protein sequence ID" value="KJB75538.1"/>
    <property type="molecule type" value="Genomic_DNA"/>
</dbReference>
<sequence>MIFVIVTSRGSEEGELAGMLDFIFYFESMQLLSFDCLNRKLIGRTGGNVASDIVVEIRAIHCSLRSIGPASSWLGFDKRILLIGWFYYA</sequence>
<dbReference type="AlphaFoldDB" id="A0A0D2RXU3"/>
<dbReference type="Proteomes" id="UP000032304">
    <property type="component" value="Chromosome 12"/>
</dbReference>
<gene>
    <name evidence="1" type="ORF">B456_012G046300</name>
</gene>
<name>A0A0D2RXU3_GOSRA</name>
<reference evidence="1 2" key="1">
    <citation type="journal article" date="2012" name="Nature">
        <title>Repeated polyploidization of Gossypium genomes and the evolution of spinnable cotton fibres.</title>
        <authorList>
            <person name="Paterson A.H."/>
            <person name="Wendel J.F."/>
            <person name="Gundlach H."/>
            <person name="Guo H."/>
            <person name="Jenkins J."/>
            <person name="Jin D."/>
            <person name="Llewellyn D."/>
            <person name="Showmaker K.C."/>
            <person name="Shu S."/>
            <person name="Udall J."/>
            <person name="Yoo M.J."/>
            <person name="Byers R."/>
            <person name="Chen W."/>
            <person name="Doron-Faigenboim A."/>
            <person name="Duke M.V."/>
            <person name="Gong L."/>
            <person name="Grimwood J."/>
            <person name="Grover C."/>
            <person name="Grupp K."/>
            <person name="Hu G."/>
            <person name="Lee T.H."/>
            <person name="Li J."/>
            <person name="Lin L."/>
            <person name="Liu T."/>
            <person name="Marler B.S."/>
            <person name="Page J.T."/>
            <person name="Roberts A.W."/>
            <person name="Romanel E."/>
            <person name="Sanders W.S."/>
            <person name="Szadkowski E."/>
            <person name="Tan X."/>
            <person name="Tang H."/>
            <person name="Xu C."/>
            <person name="Wang J."/>
            <person name="Wang Z."/>
            <person name="Zhang D."/>
            <person name="Zhang L."/>
            <person name="Ashrafi H."/>
            <person name="Bedon F."/>
            <person name="Bowers J.E."/>
            <person name="Brubaker C.L."/>
            <person name="Chee P.W."/>
            <person name="Das S."/>
            <person name="Gingle A.R."/>
            <person name="Haigler C.H."/>
            <person name="Harker D."/>
            <person name="Hoffmann L.V."/>
            <person name="Hovav R."/>
            <person name="Jones D.C."/>
            <person name="Lemke C."/>
            <person name="Mansoor S."/>
            <person name="ur Rahman M."/>
            <person name="Rainville L.N."/>
            <person name="Rambani A."/>
            <person name="Reddy U.K."/>
            <person name="Rong J.K."/>
            <person name="Saranga Y."/>
            <person name="Scheffler B.E."/>
            <person name="Scheffler J.A."/>
            <person name="Stelly D.M."/>
            <person name="Triplett B.A."/>
            <person name="Van Deynze A."/>
            <person name="Vaslin M.F."/>
            <person name="Waghmare V.N."/>
            <person name="Walford S.A."/>
            <person name="Wright R.J."/>
            <person name="Zaki E.A."/>
            <person name="Zhang T."/>
            <person name="Dennis E.S."/>
            <person name="Mayer K.F."/>
            <person name="Peterson D.G."/>
            <person name="Rokhsar D.S."/>
            <person name="Wang X."/>
            <person name="Schmutz J."/>
        </authorList>
    </citation>
    <scope>NUCLEOTIDE SEQUENCE [LARGE SCALE GENOMIC DNA]</scope>
</reference>
<proteinExistence type="predicted"/>
<evidence type="ECO:0000313" key="1">
    <source>
        <dbReference type="EMBL" id="KJB75537.1"/>
    </source>
</evidence>